<proteinExistence type="predicted"/>
<sequence>MATKSPVYCPVCNETMDPGEELEHHLVYEHRPRELAKQIASEWEAQESGDES</sequence>
<reference evidence="1 3" key="1">
    <citation type="submission" date="2022-09" db="EMBL/GenBank/DDBJ databases">
        <title>Enrichment on poylsaccharides allowed isolation of novel metabolic and taxonomic groups of Haloarchaea.</title>
        <authorList>
            <person name="Sorokin D.Y."/>
            <person name="Elcheninov A.G."/>
            <person name="Khizhniak T.V."/>
            <person name="Kolganova T.V."/>
            <person name="Kublanov I.V."/>
        </authorList>
    </citation>
    <scope>NUCLEOTIDE SEQUENCE</scope>
    <source>
        <strain evidence="2 3">AArc-m2/3/4</strain>
        <strain evidence="1">AArc-xg1-1</strain>
    </source>
</reference>
<dbReference type="RefSeq" id="WP_338003311.1">
    <property type="nucleotide sequence ID" value="NZ_JAOPKA010000004.1"/>
</dbReference>
<dbReference type="EMBL" id="JAOPKA010000004">
    <property type="protein sequence ID" value="MCU4741474.1"/>
    <property type="molecule type" value="Genomic_DNA"/>
</dbReference>
<dbReference type="AlphaFoldDB" id="A0AAP2YXQ7"/>
<evidence type="ECO:0000313" key="4">
    <source>
        <dbReference type="Proteomes" id="UP001321018"/>
    </source>
</evidence>
<dbReference type="Proteomes" id="UP001320972">
    <property type="component" value="Unassembled WGS sequence"/>
</dbReference>
<evidence type="ECO:0000313" key="3">
    <source>
        <dbReference type="Proteomes" id="UP001320972"/>
    </source>
</evidence>
<protein>
    <submittedName>
        <fullName evidence="1">Uncharacterized protein</fullName>
    </submittedName>
</protein>
<evidence type="ECO:0000313" key="2">
    <source>
        <dbReference type="EMBL" id="MCU4973313.1"/>
    </source>
</evidence>
<keyword evidence="3" id="KW-1185">Reference proteome</keyword>
<dbReference type="Proteomes" id="UP001321018">
    <property type="component" value="Unassembled WGS sequence"/>
</dbReference>
<dbReference type="EMBL" id="JAOPKB010000005">
    <property type="protein sequence ID" value="MCU4973313.1"/>
    <property type="molecule type" value="Genomic_DNA"/>
</dbReference>
<evidence type="ECO:0000313" key="1">
    <source>
        <dbReference type="EMBL" id="MCU4741474.1"/>
    </source>
</evidence>
<organism evidence="1 4">
    <name type="scientific">Natronoglomus mannanivorans</name>
    <dbReference type="NCBI Taxonomy" id="2979990"/>
    <lineage>
        <taxon>Archaea</taxon>
        <taxon>Methanobacteriati</taxon>
        <taxon>Methanobacteriota</taxon>
        <taxon>Stenosarchaea group</taxon>
        <taxon>Halobacteria</taxon>
        <taxon>Halobacteriales</taxon>
        <taxon>Natrialbaceae</taxon>
        <taxon>Natronoglomus</taxon>
    </lineage>
</organism>
<name>A0AAP2YXQ7_9EURY</name>
<comment type="caution">
    <text evidence="1">The sequence shown here is derived from an EMBL/GenBank/DDBJ whole genome shotgun (WGS) entry which is preliminary data.</text>
</comment>
<accession>A0AAP2YXQ7</accession>
<gene>
    <name evidence="2" type="ORF">OB955_11230</name>
    <name evidence="1" type="ORF">OB960_08665</name>
</gene>